<dbReference type="SMART" id="SM00052">
    <property type="entry name" value="EAL"/>
    <property type="match status" value="1"/>
</dbReference>
<dbReference type="RefSeq" id="WP_133288339.1">
    <property type="nucleotide sequence ID" value="NZ_SMSJ01000008.1"/>
</dbReference>
<dbReference type="SUPFAM" id="SSF141868">
    <property type="entry name" value="EAL domain-like"/>
    <property type="match status" value="1"/>
</dbReference>
<dbReference type="Proteomes" id="UP000295096">
    <property type="component" value="Unassembled WGS sequence"/>
</dbReference>
<proteinExistence type="predicted"/>
<comment type="caution">
    <text evidence="2">The sequence shown here is derived from an EMBL/GenBank/DDBJ whole genome shotgun (WGS) entry which is preliminary data.</text>
</comment>
<dbReference type="CDD" id="cd01948">
    <property type="entry name" value="EAL"/>
    <property type="match status" value="1"/>
</dbReference>
<dbReference type="OrthoDB" id="9793210at2"/>
<feature type="domain" description="EAL" evidence="1">
    <location>
        <begin position="31"/>
        <end position="281"/>
    </location>
</feature>
<protein>
    <submittedName>
        <fullName evidence="2">EAL domain-containing protein</fullName>
    </submittedName>
</protein>
<sequence>MPAPPEAPGKDPAAGQAPIAAAAGMLDRALRRRLATDLRGAIGRGELTLHYQPRIRLADGSRRGAEALLRWHHPARGSVPPTAFIPVAEGSDLIVALGGWALRRAAADASRHPGLGQVSVNVSARQLAAGILPGQVELALAESGLAPERLELELTESLPLAEDAEVAAVLGALRGRGIGLALDDFGTGYASLAWLRRLPFSTLKLDRSLVAPLPGQPADLAILRAVRDIGRAMRLHLVAEGVETPEQRALLVGLGFEEAQGFLFGGPMPLEMLLAGGAVAPGTARPPAGMAAGRHGNA</sequence>
<dbReference type="InterPro" id="IPR001633">
    <property type="entry name" value="EAL_dom"/>
</dbReference>
<gene>
    <name evidence="2" type="ORF">E2C06_09385</name>
</gene>
<dbReference type="GO" id="GO:0071111">
    <property type="term" value="F:cyclic-guanylate-specific phosphodiesterase activity"/>
    <property type="evidence" value="ECO:0007669"/>
    <property type="project" value="InterPro"/>
</dbReference>
<dbReference type="InterPro" id="IPR050706">
    <property type="entry name" value="Cyclic-di-GMP_PDE-like"/>
</dbReference>
<dbReference type="PANTHER" id="PTHR33121:SF79">
    <property type="entry name" value="CYCLIC DI-GMP PHOSPHODIESTERASE PDED-RELATED"/>
    <property type="match status" value="1"/>
</dbReference>
<dbReference type="Pfam" id="PF00563">
    <property type="entry name" value="EAL"/>
    <property type="match status" value="1"/>
</dbReference>
<dbReference type="AlphaFoldDB" id="A0A4R5QHS0"/>
<organism evidence="2 3">
    <name type="scientific">Dankookia rubra</name>
    <dbReference type="NCBI Taxonomy" id="1442381"/>
    <lineage>
        <taxon>Bacteria</taxon>
        <taxon>Pseudomonadati</taxon>
        <taxon>Pseudomonadota</taxon>
        <taxon>Alphaproteobacteria</taxon>
        <taxon>Acetobacterales</taxon>
        <taxon>Roseomonadaceae</taxon>
        <taxon>Dankookia</taxon>
    </lineage>
</organism>
<evidence type="ECO:0000313" key="3">
    <source>
        <dbReference type="Proteomes" id="UP000295096"/>
    </source>
</evidence>
<accession>A0A4R5QHS0</accession>
<keyword evidence="3" id="KW-1185">Reference proteome</keyword>
<evidence type="ECO:0000259" key="1">
    <source>
        <dbReference type="PROSITE" id="PS50883"/>
    </source>
</evidence>
<dbReference type="EMBL" id="SMSJ01000008">
    <property type="protein sequence ID" value="TDH62890.1"/>
    <property type="molecule type" value="Genomic_DNA"/>
</dbReference>
<reference evidence="2 3" key="1">
    <citation type="journal article" date="2016" name="J. Microbiol.">
        <title>Dankookia rubra gen. nov., sp. nov., an alphaproteobacterium isolated from sediment of a shallow stream.</title>
        <authorList>
            <person name="Kim W.H."/>
            <person name="Kim D.H."/>
            <person name="Kang K."/>
            <person name="Ahn T.Y."/>
        </authorList>
    </citation>
    <scope>NUCLEOTIDE SEQUENCE [LARGE SCALE GENOMIC DNA]</scope>
    <source>
        <strain evidence="2 3">JCM30602</strain>
    </source>
</reference>
<dbReference type="Gene3D" id="3.20.20.450">
    <property type="entry name" value="EAL domain"/>
    <property type="match status" value="1"/>
</dbReference>
<dbReference type="InterPro" id="IPR035919">
    <property type="entry name" value="EAL_sf"/>
</dbReference>
<name>A0A4R5QHS0_9PROT</name>
<evidence type="ECO:0000313" key="2">
    <source>
        <dbReference type="EMBL" id="TDH62890.1"/>
    </source>
</evidence>
<dbReference type="PROSITE" id="PS50883">
    <property type="entry name" value="EAL"/>
    <property type="match status" value="1"/>
</dbReference>
<dbReference type="PANTHER" id="PTHR33121">
    <property type="entry name" value="CYCLIC DI-GMP PHOSPHODIESTERASE PDEF"/>
    <property type="match status" value="1"/>
</dbReference>